<protein>
    <submittedName>
        <fullName evidence="1">Uncharacterized protein</fullName>
    </submittedName>
</protein>
<sequence length="96" mass="10640">MSLRQLVPTLENPYEDGPVELDCAGFEVLNRGACIVRMSFSGGSAPGLELAPGEQYRSPVLENLRLQGPLWLRFEEGGSRNVTVIKYTEHNQESFA</sequence>
<keyword evidence="2" id="KW-1185">Reference proteome</keyword>
<organism evidence="1 2">
    <name type="scientific">Rapidithrix thailandica</name>
    <dbReference type="NCBI Taxonomy" id="413964"/>
    <lineage>
        <taxon>Bacteria</taxon>
        <taxon>Pseudomonadati</taxon>
        <taxon>Bacteroidota</taxon>
        <taxon>Cytophagia</taxon>
        <taxon>Cytophagales</taxon>
        <taxon>Flammeovirgaceae</taxon>
        <taxon>Rapidithrix</taxon>
    </lineage>
</organism>
<comment type="caution">
    <text evidence="1">The sequence shown here is derived from an EMBL/GenBank/DDBJ whole genome shotgun (WGS) entry which is preliminary data.</text>
</comment>
<dbReference type="RefSeq" id="WP_346820636.1">
    <property type="nucleotide sequence ID" value="NZ_JBDKWZ010000004.1"/>
</dbReference>
<evidence type="ECO:0000313" key="2">
    <source>
        <dbReference type="Proteomes" id="UP001403385"/>
    </source>
</evidence>
<reference evidence="1 2" key="1">
    <citation type="submission" date="2024-04" db="EMBL/GenBank/DDBJ databases">
        <title>Novel genus in family Flammeovirgaceae.</title>
        <authorList>
            <person name="Nguyen T.H."/>
            <person name="Vuong T.Q."/>
            <person name="Le H."/>
            <person name="Kim S.-G."/>
        </authorList>
    </citation>
    <scope>NUCLEOTIDE SEQUENCE [LARGE SCALE GENOMIC DNA]</scope>
    <source>
        <strain evidence="1 2">JCM 23209</strain>
    </source>
</reference>
<accession>A0AAW9S1W1</accession>
<dbReference type="AlphaFoldDB" id="A0AAW9S1W1"/>
<evidence type="ECO:0000313" key="1">
    <source>
        <dbReference type="EMBL" id="MEN7547853.1"/>
    </source>
</evidence>
<name>A0AAW9S1W1_9BACT</name>
<gene>
    <name evidence="1" type="ORF">AAG747_08030</name>
</gene>
<dbReference type="EMBL" id="JBDKWZ010000004">
    <property type="protein sequence ID" value="MEN7547853.1"/>
    <property type="molecule type" value="Genomic_DNA"/>
</dbReference>
<proteinExistence type="predicted"/>
<dbReference type="Proteomes" id="UP001403385">
    <property type="component" value="Unassembled WGS sequence"/>
</dbReference>